<accession>A0ABR0KCS3</accession>
<evidence type="ECO:0000256" key="5">
    <source>
        <dbReference type="ARBA" id="ARBA00023054"/>
    </source>
</evidence>
<feature type="compositionally biased region" description="Polar residues" evidence="8">
    <location>
        <begin position="35"/>
        <end position="55"/>
    </location>
</feature>
<evidence type="ECO:0000256" key="6">
    <source>
        <dbReference type="ARBA" id="ARBA00023128"/>
    </source>
</evidence>
<keyword evidence="5" id="KW-0175">Coiled coil</keyword>
<feature type="compositionally biased region" description="Basic and acidic residues" evidence="8">
    <location>
        <begin position="84"/>
        <end position="108"/>
    </location>
</feature>
<dbReference type="InterPro" id="IPR024461">
    <property type="entry name" value="CCDC90-like"/>
</dbReference>
<dbReference type="Proteomes" id="UP001345013">
    <property type="component" value="Unassembled WGS sequence"/>
</dbReference>
<organism evidence="9 10">
    <name type="scientific">Lithohypha guttulata</name>
    <dbReference type="NCBI Taxonomy" id="1690604"/>
    <lineage>
        <taxon>Eukaryota</taxon>
        <taxon>Fungi</taxon>
        <taxon>Dikarya</taxon>
        <taxon>Ascomycota</taxon>
        <taxon>Pezizomycotina</taxon>
        <taxon>Eurotiomycetes</taxon>
        <taxon>Chaetothyriomycetidae</taxon>
        <taxon>Chaetothyriales</taxon>
        <taxon>Trichomeriaceae</taxon>
        <taxon>Lithohypha</taxon>
    </lineage>
</organism>
<dbReference type="PANTHER" id="PTHR14360">
    <property type="entry name" value="PROTEIN FMP32, MITOCHONDRIAL"/>
    <property type="match status" value="1"/>
</dbReference>
<dbReference type="Pfam" id="PF07798">
    <property type="entry name" value="CCDC90-like"/>
    <property type="match status" value="1"/>
</dbReference>
<sequence length="473" mass="52757">MATPKPAILTTQFLRAVRSCRPQTYRSIRNPPPTTTISPKATLHSSCRRLQQEQGYQRYGPAAVPSMPPPSKPSEPFLPSTEQTSRDASEVEHKKVAREKREDGDDKNAQQTESEQSRDEEELEEEEEEDTEPVKDVPVPINEEPTEPATSKDEAQTQPKGDKGKDTKDQDLTPLGNPELDMVLSIPSPSEIKGGGNSQSSSSHPHLEASPYEHHFDTYTLVQELCKQQSPPPTATGEVPDPVIPFSEAQSVTLMKAIRLMLAQNLDLAKDGLVSKSDTENETYLFRAACSELKTTMQTSRFMEAQKQRSQRAQLQHEFDILNQKLSQDIMTMREELKGMFDDRKLGLQEEKRQVDGKIQNLGYRISVDLNSEAKSEVEGLRWVLTRRAALAILASAFMVLSFLQYYSVKSREQAEIDKKRKAAQKQTEERLRKEGERYGGSSATIGRSIGTQTDGIVLGGTAGSGNYEESLG</sequence>
<evidence type="ECO:0000313" key="10">
    <source>
        <dbReference type="Proteomes" id="UP001345013"/>
    </source>
</evidence>
<proteinExistence type="predicted"/>
<evidence type="ECO:0000256" key="8">
    <source>
        <dbReference type="SAM" id="MobiDB-lite"/>
    </source>
</evidence>
<dbReference type="PANTHER" id="PTHR14360:SF12">
    <property type="entry name" value="MOZ PROTEIN REPRESENTS A CHROMATIN-ASSOCIATED ACETYLTRANSFERASE"/>
    <property type="match status" value="1"/>
</dbReference>
<dbReference type="EMBL" id="JAVRRG010000049">
    <property type="protein sequence ID" value="KAK5092995.1"/>
    <property type="molecule type" value="Genomic_DNA"/>
</dbReference>
<evidence type="ECO:0000256" key="4">
    <source>
        <dbReference type="ARBA" id="ARBA00022989"/>
    </source>
</evidence>
<keyword evidence="7" id="KW-0472">Membrane</keyword>
<comment type="subcellular location">
    <subcellularLocation>
        <location evidence="2">Membrane</location>
    </subcellularLocation>
    <subcellularLocation>
        <location evidence="1">Mitochondrion</location>
    </subcellularLocation>
</comment>
<gene>
    <name evidence="9" type="ORF">LTR24_004654</name>
</gene>
<evidence type="ECO:0000313" key="9">
    <source>
        <dbReference type="EMBL" id="KAK5092995.1"/>
    </source>
</evidence>
<feature type="compositionally biased region" description="Polar residues" evidence="8">
    <location>
        <begin position="442"/>
        <end position="455"/>
    </location>
</feature>
<name>A0ABR0KCS3_9EURO</name>
<keyword evidence="10" id="KW-1185">Reference proteome</keyword>
<feature type="region of interest" description="Disordered" evidence="8">
    <location>
        <begin position="417"/>
        <end position="473"/>
    </location>
</feature>
<protein>
    <submittedName>
        <fullName evidence="9">Uncharacterized protein</fullName>
    </submittedName>
</protein>
<evidence type="ECO:0000256" key="7">
    <source>
        <dbReference type="ARBA" id="ARBA00023136"/>
    </source>
</evidence>
<keyword evidence="4" id="KW-1133">Transmembrane helix</keyword>
<feature type="compositionally biased region" description="Acidic residues" evidence="8">
    <location>
        <begin position="118"/>
        <end position="131"/>
    </location>
</feature>
<reference evidence="9 10" key="1">
    <citation type="submission" date="2023-08" db="EMBL/GenBank/DDBJ databases">
        <title>Black Yeasts Isolated from many extreme environments.</title>
        <authorList>
            <person name="Coleine C."/>
            <person name="Stajich J.E."/>
            <person name="Selbmann L."/>
        </authorList>
    </citation>
    <scope>NUCLEOTIDE SEQUENCE [LARGE SCALE GENOMIC DNA]</scope>
    <source>
        <strain evidence="9 10">CCFEE 5885</strain>
    </source>
</reference>
<keyword evidence="6" id="KW-0496">Mitochondrion</keyword>
<evidence type="ECO:0000256" key="2">
    <source>
        <dbReference type="ARBA" id="ARBA00004370"/>
    </source>
</evidence>
<comment type="caution">
    <text evidence="9">The sequence shown here is derived from an EMBL/GenBank/DDBJ whole genome shotgun (WGS) entry which is preliminary data.</text>
</comment>
<evidence type="ECO:0000256" key="1">
    <source>
        <dbReference type="ARBA" id="ARBA00004173"/>
    </source>
</evidence>
<keyword evidence="3" id="KW-0812">Transmembrane</keyword>
<feature type="region of interest" description="Disordered" evidence="8">
    <location>
        <begin position="22"/>
        <end position="210"/>
    </location>
</feature>
<feature type="compositionally biased region" description="Basic and acidic residues" evidence="8">
    <location>
        <begin position="427"/>
        <end position="438"/>
    </location>
</feature>
<feature type="compositionally biased region" description="Basic and acidic residues" evidence="8">
    <location>
        <begin position="150"/>
        <end position="171"/>
    </location>
</feature>
<dbReference type="Gene3D" id="1.20.5.340">
    <property type="match status" value="1"/>
</dbReference>
<evidence type="ECO:0000256" key="3">
    <source>
        <dbReference type="ARBA" id="ARBA00022692"/>
    </source>
</evidence>